<dbReference type="SMART" id="SM00829">
    <property type="entry name" value="PKS_ER"/>
    <property type="match status" value="1"/>
</dbReference>
<dbReference type="SUPFAM" id="SSF51735">
    <property type="entry name" value="NAD(P)-binding Rossmann-fold domains"/>
    <property type="match status" value="1"/>
</dbReference>
<keyword evidence="5" id="KW-1185">Reference proteome</keyword>
<dbReference type="EMBL" id="JAZGSY010000014">
    <property type="protein sequence ID" value="KAL1843518.1"/>
    <property type="molecule type" value="Genomic_DNA"/>
</dbReference>
<dbReference type="Gene3D" id="3.90.180.10">
    <property type="entry name" value="Medium-chain alcohol dehydrogenases, catalytic domain"/>
    <property type="match status" value="1"/>
</dbReference>
<evidence type="ECO:0000313" key="4">
    <source>
        <dbReference type="EMBL" id="KAL1843518.1"/>
    </source>
</evidence>
<name>A0ABR3VNN6_HUMIN</name>
<dbReference type="PANTHER" id="PTHR45348:SF2">
    <property type="entry name" value="ZINC-TYPE ALCOHOL DEHYDROGENASE-LIKE PROTEIN C2E1P3.01"/>
    <property type="match status" value="1"/>
</dbReference>
<dbReference type="InterPro" id="IPR020843">
    <property type="entry name" value="ER"/>
</dbReference>
<dbReference type="PANTHER" id="PTHR45348">
    <property type="entry name" value="HYPOTHETICAL OXIDOREDUCTASE (EUROFUNG)"/>
    <property type="match status" value="1"/>
</dbReference>
<comment type="similarity">
    <text evidence="1">Belongs to the zinc-containing alcohol dehydrogenase family.</text>
</comment>
<evidence type="ECO:0000313" key="5">
    <source>
        <dbReference type="Proteomes" id="UP001583172"/>
    </source>
</evidence>
<reference evidence="4 5" key="1">
    <citation type="journal article" date="2024" name="Commun. Biol.">
        <title>Comparative genomic analysis of thermophilic fungi reveals convergent evolutionary adaptations and gene losses.</title>
        <authorList>
            <person name="Steindorff A.S."/>
            <person name="Aguilar-Pontes M.V."/>
            <person name="Robinson A.J."/>
            <person name="Andreopoulos B."/>
            <person name="LaButti K."/>
            <person name="Kuo A."/>
            <person name="Mondo S."/>
            <person name="Riley R."/>
            <person name="Otillar R."/>
            <person name="Haridas S."/>
            <person name="Lipzen A."/>
            <person name="Grimwood J."/>
            <person name="Schmutz J."/>
            <person name="Clum A."/>
            <person name="Reid I.D."/>
            <person name="Moisan M.C."/>
            <person name="Butler G."/>
            <person name="Nguyen T.T.M."/>
            <person name="Dewar K."/>
            <person name="Conant G."/>
            <person name="Drula E."/>
            <person name="Henrissat B."/>
            <person name="Hansel C."/>
            <person name="Singer S."/>
            <person name="Hutchinson M.I."/>
            <person name="de Vries R.P."/>
            <person name="Natvig D.O."/>
            <person name="Powell A.J."/>
            <person name="Tsang A."/>
            <person name="Grigoriev I.V."/>
        </authorList>
    </citation>
    <scope>NUCLEOTIDE SEQUENCE [LARGE SCALE GENOMIC DNA]</scope>
    <source>
        <strain evidence="4 5">CBS 620.91</strain>
    </source>
</reference>
<sequence>MSKSVSNLTAVLPSPGSALIIQERAIPSLGSGEMLIRNRALAINPIDWKRQVYGLAVSSYPTVLGGDIAGVVVGVGPGVTSFKPGDRVLASAPGILTGNSDHGAFQTYTTVMAAVATKIPDNITFSEAATLPVVVSTAAIVLFDVLGLPVPDPESTAANTNPTKTGILVWGGASSAGSAVIQFARLAGLTVFATASPQHHDKIRALGATAVVDYRSPTVVEDLLAAAREAGTPITLALDAISTEETFPLVARVLAESEDASAIPEGVSVQWVAGQRIWKERLDLGSLVFNKLLGKWLETGEVVPAKVQVVEGGLSGLQAGMDEVKKGVSGVKLVVELDE</sequence>
<evidence type="ECO:0000256" key="2">
    <source>
        <dbReference type="ARBA" id="ARBA00023002"/>
    </source>
</evidence>
<protein>
    <recommendedName>
        <fullName evidence="3">Enoyl reductase (ER) domain-containing protein</fullName>
    </recommendedName>
</protein>
<dbReference type="Proteomes" id="UP001583172">
    <property type="component" value="Unassembled WGS sequence"/>
</dbReference>
<organism evidence="4 5">
    <name type="scientific">Humicola insolens</name>
    <name type="common">Soft-rot fungus</name>
    <dbReference type="NCBI Taxonomy" id="85995"/>
    <lineage>
        <taxon>Eukaryota</taxon>
        <taxon>Fungi</taxon>
        <taxon>Dikarya</taxon>
        <taxon>Ascomycota</taxon>
        <taxon>Pezizomycotina</taxon>
        <taxon>Sordariomycetes</taxon>
        <taxon>Sordariomycetidae</taxon>
        <taxon>Sordariales</taxon>
        <taxon>Chaetomiaceae</taxon>
        <taxon>Mycothermus</taxon>
    </lineage>
</organism>
<evidence type="ECO:0000256" key="1">
    <source>
        <dbReference type="ARBA" id="ARBA00008072"/>
    </source>
</evidence>
<dbReference type="Pfam" id="PF08240">
    <property type="entry name" value="ADH_N"/>
    <property type="match status" value="1"/>
</dbReference>
<comment type="caution">
    <text evidence="4">The sequence shown here is derived from an EMBL/GenBank/DDBJ whole genome shotgun (WGS) entry which is preliminary data.</text>
</comment>
<dbReference type="CDD" id="cd08249">
    <property type="entry name" value="enoyl_reductase_like"/>
    <property type="match status" value="1"/>
</dbReference>
<keyword evidence="2" id="KW-0560">Oxidoreductase</keyword>
<proteinExistence type="inferred from homology"/>
<accession>A0ABR3VNN6</accession>
<dbReference type="SUPFAM" id="SSF50129">
    <property type="entry name" value="GroES-like"/>
    <property type="match status" value="1"/>
</dbReference>
<feature type="domain" description="Enoyl reductase (ER)" evidence="3">
    <location>
        <begin position="16"/>
        <end position="335"/>
    </location>
</feature>
<gene>
    <name evidence="4" type="ORF">VTJ49DRAFT_1111</name>
</gene>
<dbReference type="InterPro" id="IPR013154">
    <property type="entry name" value="ADH-like_N"/>
</dbReference>
<dbReference type="InterPro" id="IPR036291">
    <property type="entry name" value="NAD(P)-bd_dom_sf"/>
</dbReference>
<evidence type="ECO:0000259" key="3">
    <source>
        <dbReference type="SMART" id="SM00829"/>
    </source>
</evidence>
<dbReference type="Gene3D" id="3.40.50.720">
    <property type="entry name" value="NAD(P)-binding Rossmann-like Domain"/>
    <property type="match status" value="1"/>
</dbReference>
<dbReference type="InterPro" id="IPR011032">
    <property type="entry name" value="GroES-like_sf"/>
</dbReference>
<dbReference type="InterPro" id="IPR047122">
    <property type="entry name" value="Trans-enoyl_RdTase-like"/>
</dbReference>